<evidence type="ECO:0000259" key="1">
    <source>
        <dbReference type="Pfam" id="PF18730"/>
    </source>
</evidence>
<dbReference type="EMBL" id="JABSOD010000006">
    <property type="protein sequence ID" value="NRQ42539.1"/>
    <property type="molecule type" value="Genomic_DNA"/>
</dbReference>
<evidence type="ECO:0000313" key="2">
    <source>
        <dbReference type="EMBL" id="NRQ42539.1"/>
    </source>
</evidence>
<reference evidence="2 3" key="1">
    <citation type="submission" date="2020-06" db="EMBL/GenBank/DDBJ databases">
        <title>Rheinheimera sp. nov., a marine bacterium isolated from coastal.</title>
        <authorList>
            <person name="Yu Q."/>
            <person name="Qi Y."/>
            <person name="Pu J."/>
        </authorList>
    </citation>
    <scope>NUCLEOTIDE SEQUENCE [LARGE SCALE GENOMIC DNA]</scope>
    <source>
        <strain evidence="2 3">YQF-2</strain>
    </source>
</reference>
<organism evidence="2 3">
    <name type="scientific">Rheinheimera lutimaris</name>
    <dbReference type="NCBI Taxonomy" id="2740584"/>
    <lineage>
        <taxon>Bacteria</taxon>
        <taxon>Pseudomonadati</taxon>
        <taxon>Pseudomonadota</taxon>
        <taxon>Gammaproteobacteria</taxon>
        <taxon>Chromatiales</taxon>
        <taxon>Chromatiaceae</taxon>
        <taxon>Rheinheimera</taxon>
    </lineage>
</organism>
<comment type="caution">
    <text evidence="2">The sequence shown here is derived from an EMBL/GenBank/DDBJ whole genome shotgun (WGS) entry which is preliminary data.</text>
</comment>
<dbReference type="Proteomes" id="UP000523161">
    <property type="component" value="Unassembled WGS sequence"/>
</dbReference>
<name>A0A7Y5EHK7_9GAMM</name>
<gene>
    <name evidence="2" type="ORF">HRH59_08120</name>
</gene>
<sequence length="262" mass="31145">METEYYWWDLEESTFKGVLYDSINTYFLHDHPYKDWEEFSTADPHMAYAHLTYVRFDALEQQFVDLRVIPQMLGAKAVPLPSLVQDINRYDWLKSIVDLALFRFASLRDIAYHFVNEVLEINLPDHKLNIKQLGKVLKDKYPEILEHLKTLDKTGMPLRQDRNERAHKGFCNLYTEDDQMFKNMAWSESHSMCITGYDLVATYEKSRDEIYNIVVKEVKEALQACVELSDDLYVYYRDRHDALSKNSRCGVSHHFHGYHRER</sequence>
<dbReference type="Pfam" id="PF18730">
    <property type="entry name" value="HEPN_Cthe2314"/>
    <property type="match status" value="1"/>
</dbReference>
<dbReference type="InterPro" id="IPR041394">
    <property type="entry name" value="HEPN_Cthe2314"/>
</dbReference>
<dbReference type="RefSeq" id="WP_173500780.1">
    <property type="nucleotide sequence ID" value="NZ_JABSOD010000006.1"/>
</dbReference>
<evidence type="ECO:0000313" key="3">
    <source>
        <dbReference type="Proteomes" id="UP000523161"/>
    </source>
</evidence>
<accession>A0A7Y5EHK7</accession>
<proteinExistence type="predicted"/>
<feature type="domain" description="Cthe-2314-like HEPN" evidence="1">
    <location>
        <begin position="85"/>
        <end position="191"/>
    </location>
</feature>
<protein>
    <recommendedName>
        <fullName evidence="1">Cthe-2314-like HEPN domain-containing protein</fullName>
    </recommendedName>
</protein>
<keyword evidence="3" id="KW-1185">Reference proteome</keyword>
<dbReference type="AlphaFoldDB" id="A0A7Y5EHK7"/>